<proteinExistence type="inferred from homology"/>
<evidence type="ECO:0000256" key="1">
    <source>
        <dbReference type="ARBA" id="ARBA00010690"/>
    </source>
</evidence>
<gene>
    <name evidence="7" type="primary">flhB</name>
    <name evidence="7" type="ORF">BTSPAZIEG_0160</name>
</gene>
<dbReference type="Pfam" id="PF01312">
    <property type="entry name" value="Bac_export_2"/>
    <property type="match status" value="1"/>
</dbReference>
<organism evidence="7 8">
    <name type="scientific">Buchnera aphidicola subsp. Tuberolachnus salignus</name>
    <dbReference type="NCBI Taxonomy" id="98804"/>
    <lineage>
        <taxon>Bacteria</taxon>
        <taxon>Pseudomonadati</taxon>
        <taxon>Pseudomonadota</taxon>
        <taxon>Gammaproteobacteria</taxon>
        <taxon>Enterobacterales</taxon>
        <taxon>Erwiniaceae</taxon>
        <taxon>Buchnera</taxon>
    </lineage>
</organism>
<evidence type="ECO:0000256" key="3">
    <source>
        <dbReference type="ARBA" id="ARBA00022795"/>
    </source>
</evidence>
<dbReference type="GO" id="GO:0044781">
    <property type="term" value="P:bacterial-type flagellum organization"/>
    <property type="evidence" value="ECO:0007669"/>
    <property type="project" value="UniProtKB-KW"/>
</dbReference>
<dbReference type="PRINTS" id="PR00950">
    <property type="entry name" value="TYPE3IMSPROT"/>
</dbReference>
<dbReference type="PANTHER" id="PTHR30531">
    <property type="entry name" value="FLAGELLAR BIOSYNTHETIC PROTEIN FLHB"/>
    <property type="match status" value="1"/>
</dbReference>
<keyword evidence="4" id="KW-0813">Transport</keyword>
<keyword evidence="8" id="KW-1185">Reference proteome</keyword>
<dbReference type="Proteomes" id="UP000243633">
    <property type="component" value="Chromosome 1"/>
</dbReference>
<dbReference type="GO" id="GO:0005886">
    <property type="term" value="C:plasma membrane"/>
    <property type="evidence" value="ECO:0007669"/>
    <property type="project" value="TreeGrafter"/>
</dbReference>
<dbReference type="InterPro" id="IPR006135">
    <property type="entry name" value="T3SS_substrate_exporter"/>
</dbReference>
<comment type="similarity">
    <text evidence="1">Belongs to the type III secretion exporter family.</text>
</comment>
<dbReference type="InterPro" id="IPR029025">
    <property type="entry name" value="T3SS_substrate_exporter_C"/>
</dbReference>
<keyword evidence="6" id="KW-0472">Membrane</keyword>
<evidence type="ECO:0000256" key="6">
    <source>
        <dbReference type="SAM" id="Phobius"/>
    </source>
</evidence>
<dbReference type="AlphaFoldDB" id="A0A170PBQ1"/>
<feature type="transmembrane region" description="Helical" evidence="6">
    <location>
        <begin position="184"/>
        <end position="210"/>
    </location>
</feature>
<keyword evidence="4" id="KW-0653">Protein transport</keyword>
<accession>A0A170PBQ1</accession>
<keyword evidence="6" id="KW-0812">Transmembrane</keyword>
<evidence type="ECO:0000256" key="4">
    <source>
        <dbReference type="ARBA" id="ARBA00023225"/>
    </source>
</evidence>
<sequence>MNTANSGDKTESPTSHKIKQAQKLGHVQNSSNVNSFCILFFSIILLWCNKSIFYNFLRKLFIFCFTFKILEVNNKIFFSLFLKYLYKIMICFCFFFICIFLILFFIPWIIYKKKIKFFAINVNIDFLNFFNIFKKIISWNTIFKFFTIFLQVFFMFSTSIMFFLKYYPSFNIFFFSSLNFNISLGIRFLFLCSMLNLLNYFFFIILDFFWQKFQYFQSLKMTKKEIQDEYKELEGNPFIKSHIRYTMKNISKNSLLQDLKKADVLIYDSENYAIALQYIIEIMEAPKVISRGKGYIVSNMKKIADFYDIPLLESKHIAKILYENTSNGYSIPNNFFQITAEIFAWVWQFKIWKKKGGNFPTLPKNFKIFKKY</sequence>
<dbReference type="Gene3D" id="3.40.1690.10">
    <property type="entry name" value="secretion proteins EscU"/>
    <property type="match status" value="1"/>
</dbReference>
<keyword evidence="7" id="KW-0966">Cell projection</keyword>
<dbReference type="GO" id="GO:0009306">
    <property type="term" value="P:protein secretion"/>
    <property type="evidence" value="ECO:0007669"/>
    <property type="project" value="InterPro"/>
</dbReference>
<keyword evidence="3" id="KW-1005">Bacterial flagellum biogenesis</keyword>
<dbReference type="EMBL" id="LN890285">
    <property type="protein sequence ID" value="CUR53139.1"/>
    <property type="molecule type" value="Genomic_DNA"/>
</dbReference>
<dbReference type="SUPFAM" id="SSF160544">
    <property type="entry name" value="EscU C-terminal domain-like"/>
    <property type="match status" value="1"/>
</dbReference>
<comment type="function">
    <text evidence="5">Required for formation of the rod structure in the basal body of the flagellar apparatus. Together with FliI and FliH, may constitute the export apparatus of flagellin.</text>
</comment>
<feature type="transmembrane region" description="Helical" evidence="6">
    <location>
        <begin position="84"/>
        <end position="111"/>
    </location>
</feature>
<dbReference type="PATRIC" id="fig|98804.3.peg.154"/>
<dbReference type="PANTHER" id="PTHR30531:SF12">
    <property type="entry name" value="FLAGELLAR BIOSYNTHETIC PROTEIN FLHB"/>
    <property type="match status" value="1"/>
</dbReference>
<dbReference type="RefSeq" id="WP_075472524.1">
    <property type="nucleotide sequence ID" value="NZ_CP135003.1"/>
</dbReference>
<dbReference type="STRING" id="98804.BTSPAZIEG_0160"/>
<reference evidence="8" key="1">
    <citation type="submission" date="2015-10" db="EMBL/GenBank/DDBJ databases">
        <authorList>
            <person name="Manzano-Marin A."/>
            <person name="Manzano-Marin A."/>
        </authorList>
    </citation>
    <scope>NUCLEOTIDE SEQUENCE [LARGE SCALE GENOMIC DNA]</scope>
    <source>
        <strain evidence="8">BTs</strain>
    </source>
</reference>
<keyword evidence="4" id="KW-1006">Bacterial flagellum protein export</keyword>
<protein>
    <recommendedName>
        <fullName evidence="2">Flagellar biosynthetic protein FlhB</fullName>
    </recommendedName>
</protein>
<evidence type="ECO:0000313" key="7">
    <source>
        <dbReference type="EMBL" id="CUR53139.1"/>
    </source>
</evidence>
<keyword evidence="7" id="KW-0969">Cilium</keyword>
<evidence type="ECO:0000256" key="2">
    <source>
        <dbReference type="ARBA" id="ARBA00021622"/>
    </source>
</evidence>
<evidence type="ECO:0000313" key="8">
    <source>
        <dbReference type="Proteomes" id="UP000243633"/>
    </source>
</evidence>
<feature type="transmembrane region" description="Helical" evidence="6">
    <location>
        <begin position="31"/>
        <end position="48"/>
    </location>
</feature>
<keyword evidence="7" id="KW-0282">Flagellum</keyword>
<dbReference type="OrthoDB" id="9807950at2"/>
<name>A0A170PBQ1_BUCTT</name>
<evidence type="ECO:0000256" key="5">
    <source>
        <dbReference type="ARBA" id="ARBA00025078"/>
    </source>
</evidence>
<feature type="transmembrane region" description="Helical" evidence="6">
    <location>
        <begin position="142"/>
        <end position="164"/>
    </location>
</feature>
<keyword evidence="6" id="KW-1133">Transmembrane helix</keyword>